<comment type="caution">
    <text evidence="6">The sequence shown here is derived from an EMBL/GenBank/DDBJ whole genome shotgun (WGS) entry which is preliminary data.</text>
</comment>
<gene>
    <name evidence="6" type="ORF">GLUCOINTEAF2_0202149</name>
</gene>
<keyword evidence="2" id="KW-0285">Flavoprotein</keyword>
<keyword evidence="6" id="KW-0503">Monooxygenase</keyword>
<dbReference type="Gene3D" id="3.30.70.2450">
    <property type="match status" value="1"/>
</dbReference>
<dbReference type="InterPro" id="IPR036188">
    <property type="entry name" value="FAD/NAD-bd_sf"/>
</dbReference>
<comment type="cofactor">
    <cofactor evidence="1">
        <name>FAD</name>
        <dbReference type="ChEBI" id="CHEBI:57692"/>
    </cofactor>
</comment>
<dbReference type="InterPro" id="IPR050641">
    <property type="entry name" value="RIFMO-like"/>
</dbReference>
<evidence type="ECO:0000256" key="1">
    <source>
        <dbReference type="ARBA" id="ARBA00001974"/>
    </source>
</evidence>
<evidence type="ECO:0000313" key="7">
    <source>
        <dbReference type="Proteomes" id="UP000031553"/>
    </source>
</evidence>
<dbReference type="EMBL" id="JUFX02000124">
    <property type="protein sequence ID" value="KPH87312.1"/>
    <property type="molecule type" value="Genomic_DNA"/>
</dbReference>
<evidence type="ECO:0000313" key="6">
    <source>
        <dbReference type="EMBL" id="KPH87312.1"/>
    </source>
</evidence>
<dbReference type="SUPFAM" id="SSF51905">
    <property type="entry name" value="FAD/NAD(P)-binding domain"/>
    <property type="match status" value="1"/>
</dbReference>
<evidence type="ECO:0000256" key="4">
    <source>
        <dbReference type="SAM" id="MobiDB-lite"/>
    </source>
</evidence>
<sequence>MCLHGPGHPGGAMDGRPTPGTAGHRAAARQKPAFFQSVATHRARTALRAGPSIALRIQIMAKPVLVVGAGPVGLTMAAELARHGVPVRLVDRLPARDGQSRALAIWARTLELLDIAGCADAFMAAGLHARTLDIHAGRTVLARIAFGSIASPFACLLMLAQPDTERLLEDHLRTLGGHIERGVELTDFVDTGTGVTCTLRHDSGEVETMEAAWLIGCDGAHSLVRRTLGLAFTGATLPTRFILADAHVTGLPTAPDALAMFWHPDGAVMFFPVPGGRYRIIADVGPASVHAPDLLAVQTIVNRRGPGGVTVSDPVWLSAFGVNERRVRDYRAGRVFVAGDAAHVHSPAGGQGMNTGMQDAFNLAWKLALVERGQAGPALLDSYGVERGAVARQVLSDSGRVTRIVLLRNPLARLLRALVVRGVSGLPVIRHMVAAHLSEIMVAYPGSPLNMGDAAGLRGPRPGQRFAPARGHAGAHGPCLTLAAADHDAARALVARHAGLLSPHIHPPPDPRFMWLVRPDGYVAATAHAGRPQVIDRALERIRAGASPHRDSGPVAG</sequence>
<dbReference type="AlphaFoldDB" id="A0A0N1FCA3"/>
<protein>
    <submittedName>
        <fullName evidence="6">Monooxygenase</fullName>
    </submittedName>
</protein>
<dbReference type="GO" id="GO:0016709">
    <property type="term" value="F:oxidoreductase activity, acting on paired donors, with incorporation or reduction of molecular oxygen, NAD(P)H as one donor, and incorporation of one atom of oxygen"/>
    <property type="evidence" value="ECO:0007669"/>
    <property type="project" value="UniProtKB-ARBA"/>
</dbReference>
<dbReference type="Proteomes" id="UP000031553">
    <property type="component" value="Unassembled WGS sequence"/>
</dbReference>
<dbReference type="PANTHER" id="PTHR43004:SF19">
    <property type="entry name" value="BINDING MONOOXYGENASE, PUTATIVE (JCVI)-RELATED"/>
    <property type="match status" value="1"/>
</dbReference>
<evidence type="ECO:0000256" key="3">
    <source>
        <dbReference type="ARBA" id="ARBA00022827"/>
    </source>
</evidence>
<evidence type="ECO:0000256" key="2">
    <source>
        <dbReference type="ARBA" id="ARBA00022630"/>
    </source>
</evidence>
<proteinExistence type="predicted"/>
<reference evidence="6 7" key="1">
    <citation type="submission" date="2015-07" db="EMBL/GenBank/DDBJ databases">
        <title>Draft Genome Sequence of Komagataeibacter intermedius Strain AF2, Isolated from Kombucha Tea.</title>
        <authorList>
            <person name="Santos R.A."/>
            <person name="Berretta A.A."/>
            <person name="Barud H.S."/>
            <person name="Ribeiro S.J."/>
            <person name="Gonzalez-Garcia L.N."/>
            <person name="Zucchi T.D."/>
            <person name="Goldman G.H."/>
            <person name="Riano-Pachon D.M."/>
        </authorList>
    </citation>
    <scope>NUCLEOTIDE SEQUENCE [LARGE SCALE GENOMIC DNA]</scope>
    <source>
        <strain evidence="6 7">AF2</strain>
    </source>
</reference>
<organism evidence="6 7">
    <name type="scientific">Komagataeibacter intermedius AF2</name>
    <dbReference type="NCBI Taxonomy" id="1458464"/>
    <lineage>
        <taxon>Bacteria</taxon>
        <taxon>Pseudomonadati</taxon>
        <taxon>Pseudomonadota</taxon>
        <taxon>Alphaproteobacteria</taxon>
        <taxon>Acetobacterales</taxon>
        <taxon>Acetobacteraceae</taxon>
        <taxon>Komagataeibacter</taxon>
    </lineage>
</organism>
<keyword evidence="3" id="KW-0274">FAD</keyword>
<dbReference type="Pfam" id="PF01494">
    <property type="entry name" value="FAD_binding_3"/>
    <property type="match status" value="1"/>
</dbReference>
<dbReference type="PANTHER" id="PTHR43004">
    <property type="entry name" value="TRK SYSTEM POTASSIUM UPTAKE PROTEIN"/>
    <property type="match status" value="1"/>
</dbReference>
<dbReference type="InterPro" id="IPR002938">
    <property type="entry name" value="FAD-bd"/>
</dbReference>
<keyword evidence="6" id="KW-0560">Oxidoreductase</keyword>
<dbReference type="PRINTS" id="PR00420">
    <property type="entry name" value="RNGMNOXGNASE"/>
</dbReference>
<name>A0A0N1FCA3_9PROT</name>
<dbReference type="GO" id="GO:0071949">
    <property type="term" value="F:FAD binding"/>
    <property type="evidence" value="ECO:0007669"/>
    <property type="project" value="InterPro"/>
</dbReference>
<accession>A0A0N1FCA3</accession>
<feature type="region of interest" description="Disordered" evidence="4">
    <location>
        <begin position="1"/>
        <end position="28"/>
    </location>
</feature>
<feature type="domain" description="FAD-binding" evidence="5">
    <location>
        <begin position="63"/>
        <end position="396"/>
    </location>
</feature>
<dbReference type="Gene3D" id="3.50.50.60">
    <property type="entry name" value="FAD/NAD(P)-binding domain"/>
    <property type="match status" value="1"/>
</dbReference>
<evidence type="ECO:0000259" key="5">
    <source>
        <dbReference type="Pfam" id="PF01494"/>
    </source>
</evidence>